<name>A0ABS8S2E9_DATST</name>
<organism evidence="1 2">
    <name type="scientific">Datura stramonium</name>
    <name type="common">Jimsonweed</name>
    <name type="synonym">Common thornapple</name>
    <dbReference type="NCBI Taxonomy" id="4076"/>
    <lineage>
        <taxon>Eukaryota</taxon>
        <taxon>Viridiplantae</taxon>
        <taxon>Streptophyta</taxon>
        <taxon>Embryophyta</taxon>
        <taxon>Tracheophyta</taxon>
        <taxon>Spermatophyta</taxon>
        <taxon>Magnoliopsida</taxon>
        <taxon>eudicotyledons</taxon>
        <taxon>Gunneridae</taxon>
        <taxon>Pentapetalae</taxon>
        <taxon>asterids</taxon>
        <taxon>lamiids</taxon>
        <taxon>Solanales</taxon>
        <taxon>Solanaceae</taxon>
        <taxon>Solanoideae</taxon>
        <taxon>Datureae</taxon>
        <taxon>Datura</taxon>
    </lineage>
</organism>
<dbReference type="Proteomes" id="UP000823775">
    <property type="component" value="Unassembled WGS sequence"/>
</dbReference>
<keyword evidence="2" id="KW-1185">Reference proteome</keyword>
<protein>
    <submittedName>
        <fullName evidence="1">Uncharacterized protein</fullName>
    </submittedName>
</protein>
<comment type="caution">
    <text evidence="1">The sequence shown here is derived from an EMBL/GenBank/DDBJ whole genome shotgun (WGS) entry which is preliminary data.</text>
</comment>
<evidence type="ECO:0000313" key="2">
    <source>
        <dbReference type="Proteomes" id="UP000823775"/>
    </source>
</evidence>
<accession>A0ABS8S2E9</accession>
<feature type="non-terminal residue" evidence="1">
    <location>
        <position position="1"/>
    </location>
</feature>
<reference evidence="1 2" key="1">
    <citation type="journal article" date="2021" name="BMC Genomics">
        <title>Datura genome reveals duplications of psychoactive alkaloid biosynthetic genes and high mutation rate following tissue culture.</title>
        <authorList>
            <person name="Rajewski A."/>
            <person name="Carter-House D."/>
            <person name="Stajich J."/>
            <person name="Litt A."/>
        </authorList>
    </citation>
    <scope>NUCLEOTIDE SEQUENCE [LARGE SCALE GENOMIC DNA]</scope>
    <source>
        <strain evidence="1">AR-01</strain>
    </source>
</reference>
<sequence>SGGDDEANRAASELHDGFSFELKCVAMEVRSPPHPSLKACLRLCLSGSFRLIQGFRSCEVTS</sequence>
<proteinExistence type="predicted"/>
<dbReference type="EMBL" id="JACEIK010000242">
    <property type="protein sequence ID" value="MCD7453203.1"/>
    <property type="molecule type" value="Genomic_DNA"/>
</dbReference>
<evidence type="ECO:0000313" key="1">
    <source>
        <dbReference type="EMBL" id="MCD7453203.1"/>
    </source>
</evidence>
<gene>
    <name evidence="1" type="ORF">HAX54_020008</name>
</gene>